<evidence type="ECO:0000256" key="3">
    <source>
        <dbReference type="ARBA" id="ARBA00022525"/>
    </source>
</evidence>
<keyword evidence="6" id="KW-0391">Immunity</keyword>
<dbReference type="Proteomes" id="UP000695000">
    <property type="component" value="Unplaced"/>
</dbReference>
<reference evidence="11" key="1">
    <citation type="submission" date="2025-08" db="UniProtKB">
        <authorList>
            <consortium name="RefSeq"/>
        </authorList>
    </citation>
    <scope>IDENTIFICATION</scope>
    <source>
        <tissue evidence="11">Whole Larva</tissue>
    </source>
</reference>
<keyword evidence="3" id="KW-0964">Secreted</keyword>
<keyword evidence="10" id="KW-1185">Reference proteome</keyword>
<dbReference type="InterPro" id="IPR005521">
    <property type="entry name" value="Attacin_C"/>
</dbReference>
<comment type="similarity">
    <text evidence="2">Belongs to the attacin/sarcotoxin-2 family.</text>
</comment>
<sequence length="167" mass="18321">MSKIALIVVLLSFAACLASSFEIFEKENGELFYLVPLNEEHNRVRRQTKANVDNNGVSLSHTGKLFENQNHRLDGTAFGQKDFKNHGPLTAGGNLDYNHKPTGSNLNLGASNTRGFGTDVSAKGQYNFLNSKRTQAGVGAYYNRHFGGPGGSRRPDYGAFVSARYNF</sequence>
<keyword evidence="4" id="KW-0929">Antimicrobial</keyword>
<dbReference type="PROSITE" id="PS51257">
    <property type="entry name" value="PROKAR_LIPOPROTEIN"/>
    <property type="match status" value="1"/>
</dbReference>
<feature type="signal peptide" evidence="8">
    <location>
        <begin position="1"/>
        <end position="20"/>
    </location>
</feature>
<evidence type="ECO:0000256" key="1">
    <source>
        <dbReference type="ARBA" id="ARBA00004613"/>
    </source>
</evidence>
<keyword evidence="7" id="KW-0044">Antibiotic</keyword>
<evidence type="ECO:0000259" key="9">
    <source>
        <dbReference type="Pfam" id="PF03769"/>
    </source>
</evidence>
<feature type="chain" id="PRO_5047199966" evidence="8">
    <location>
        <begin position="21"/>
        <end position="167"/>
    </location>
</feature>
<protein>
    <submittedName>
        <fullName evidence="11">Uncharacterized protein LOC108567297</fullName>
    </submittedName>
</protein>
<name>A0ABM1N8K8_NICVS</name>
<proteinExistence type="inferred from homology"/>
<evidence type="ECO:0000256" key="2">
    <source>
        <dbReference type="ARBA" id="ARBA00007550"/>
    </source>
</evidence>
<gene>
    <name evidence="11" type="primary">LOC108567297</name>
</gene>
<evidence type="ECO:0000256" key="7">
    <source>
        <dbReference type="ARBA" id="ARBA00023022"/>
    </source>
</evidence>
<feature type="domain" description="Attacin C-terminal" evidence="9">
    <location>
        <begin position="57"/>
        <end position="167"/>
    </location>
</feature>
<evidence type="ECO:0000256" key="5">
    <source>
        <dbReference type="ARBA" id="ARBA00022588"/>
    </source>
</evidence>
<dbReference type="RefSeq" id="XP_017783158.1">
    <property type="nucleotide sequence ID" value="XM_017927669.1"/>
</dbReference>
<evidence type="ECO:0000313" key="11">
    <source>
        <dbReference type="RefSeq" id="XP_017783158.1"/>
    </source>
</evidence>
<dbReference type="Pfam" id="PF03769">
    <property type="entry name" value="Attacin_C"/>
    <property type="match status" value="1"/>
</dbReference>
<evidence type="ECO:0000256" key="6">
    <source>
        <dbReference type="ARBA" id="ARBA00022859"/>
    </source>
</evidence>
<evidence type="ECO:0000256" key="4">
    <source>
        <dbReference type="ARBA" id="ARBA00022529"/>
    </source>
</evidence>
<organism evidence="10 11">
    <name type="scientific">Nicrophorus vespilloides</name>
    <name type="common">Boreal carrion beetle</name>
    <dbReference type="NCBI Taxonomy" id="110193"/>
    <lineage>
        <taxon>Eukaryota</taxon>
        <taxon>Metazoa</taxon>
        <taxon>Ecdysozoa</taxon>
        <taxon>Arthropoda</taxon>
        <taxon>Hexapoda</taxon>
        <taxon>Insecta</taxon>
        <taxon>Pterygota</taxon>
        <taxon>Neoptera</taxon>
        <taxon>Endopterygota</taxon>
        <taxon>Coleoptera</taxon>
        <taxon>Polyphaga</taxon>
        <taxon>Staphyliniformia</taxon>
        <taxon>Silphidae</taxon>
        <taxon>Nicrophorinae</taxon>
        <taxon>Nicrophorus</taxon>
    </lineage>
</organism>
<evidence type="ECO:0000313" key="10">
    <source>
        <dbReference type="Proteomes" id="UP000695000"/>
    </source>
</evidence>
<dbReference type="GeneID" id="108567297"/>
<accession>A0ABM1N8K8</accession>
<evidence type="ECO:0000256" key="8">
    <source>
        <dbReference type="SAM" id="SignalP"/>
    </source>
</evidence>
<keyword evidence="8" id="KW-0732">Signal</keyword>
<keyword evidence="5" id="KW-0399">Innate immunity</keyword>
<comment type="subcellular location">
    <subcellularLocation>
        <location evidence="1">Secreted</location>
    </subcellularLocation>
</comment>